<dbReference type="EMBL" id="CP002048">
    <property type="protein sequence ID" value="ADI02338.1"/>
    <property type="molecule type" value="Genomic_DNA"/>
</dbReference>
<dbReference type="KEGG" id="slp:Slip_1576"/>
<keyword evidence="2" id="KW-1185">Reference proteome</keyword>
<evidence type="ECO:0000313" key="2">
    <source>
        <dbReference type="Proteomes" id="UP000000378"/>
    </source>
</evidence>
<gene>
    <name evidence="1" type="ordered locus">Slip_1576</name>
</gene>
<dbReference type="HOGENOM" id="CLU_3376515_0_0_9"/>
<name>D7CNQ3_SYNLT</name>
<dbReference type="Proteomes" id="UP000000378">
    <property type="component" value="Chromosome"/>
</dbReference>
<evidence type="ECO:0000313" key="1">
    <source>
        <dbReference type="EMBL" id="ADI02338.1"/>
    </source>
</evidence>
<accession>D7CNQ3</accession>
<dbReference type="AlphaFoldDB" id="D7CNQ3"/>
<sequence>MAKRIAQKIKETERVRMKETDGRDEVVIEKIVET</sequence>
<reference evidence="1 2" key="2">
    <citation type="journal article" date="2010" name="Stand. Genomic Sci.">
        <title>Complete genome sequence of Syntrophothermus lipocalidus type strain (TGB-C1).</title>
        <authorList>
            <person name="Djao O.D."/>
            <person name="Zhang X."/>
            <person name="Lucas S."/>
            <person name="Lapidus A."/>
            <person name="Del Rio T.G."/>
            <person name="Nolan M."/>
            <person name="Tice H."/>
            <person name="Cheng J.F."/>
            <person name="Han C."/>
            <person name="Tapia R."/>
            <person name="Goodwin L."/>
            <person name="Pitluck S."/>
            <person name="Liolios K."/>
            <person name="Ivanova N."/>
            <person name="Mavromatis K."/>
            <person name="Mikhailova N."/>
            <person name="Ovchinnikova G."/>
            <person name="Pati A."/>
            <person name="Brambilla E."/>
            <person name="Chen A."/>
            <person name="Palaniappan K."/>
            <person name="Land M."/>
            <person name="Hauser L."/>
            <person name="Chang Y.J."/>
            <person name="Jeffries C.D."/>
            <person name="Rohde M."/>
            <person name="Sikorski J."/>
            <person name="Spring S."/>
            <person name="Goker M."/>
            <person name="Detter J.C."/>
            <person name="Woyke T."/>
            <person name="Bristow J."/>
            <person name="Eisen J.A."/>
            <person name="Markowitz V."/>
            <person name="Hugenholtz P."/>
            <person name="Kyrpides N.C."/>
            <person name="Klenk H.P."/>
        </authorList>
    </citation>
    <scope>NUCLEOTIDE SEQUENCE [LARGE SCALE GENOMIC DNA]</scope>
    <source>
        <strain evidence="2">DSM 12680 / TGB-C1</strain>
    </source>
</reference>
<reference evidence="2" key="1">
    <citation type="journal article" date="2010" name="Stand. Genomic Sci.">
        <title>Complete genome sequence of Syntrophothermus lipocalidus type strain (TGB-C1T).</title>
        <authorList>
            <consortium name="US DOE Joint Genome Institute (JGI-PGF)"/>
            <person name="Djao O."/>
            <person name="Zhang X."/>
            <person name="Lucas S."/>
            <person name="Lapidus A."/>
            <person name="Glavina Del Rio T."/>
            <person name="Nolan M."/>
            <person name="Tice H."/>
            <person name="Cheng J."/>
            <person name="Han C."/>
            <person name="Tapia R."/>
            <person name="Goodwin L."/>
            <person name="Pitluck S."/>
            <person name="Liolios K."/>
            <person name="Ivanova N."/>
            <person name="Mavromatis K."/>
            <person name="Mikhailova N."/>
            <person name="Ovchinnikova G."/>
            <person name="Pati A."/>
            <person name="Brambilla E."/>
            <person name="Chen A."/>
            <person name="Palaniappan K."/>
            <person name="Land M."/>
            <person name="Hauser L."/>
            <person name="Chang Y."/>
            <person name="Jeffries C."/>
            <person name="Rohde M."/>
            <person name="Sikorski J."/>
            <person name="Spring S."/>
            <person name="Goker M."/>
            <person name="Detter J."/>
            <person name="Woyke T."/>
            <person name="Bristow J."/>
            <person name="Eisen J."/>
            <person name="Markowitz V."/>
            <person name="Hugenholtz P."/>
            <person name="Kyrpides N."/>
            <person name="Klenk H."/>
        </authorList>
    </citation>
    <scope>NUCLEOTIDE SEQUENCE [LARGE SCALE GENOMIC DNA]</scope>
    <source>
        <strain evidence="2">DSM 12680 / TGB-C1</strain>
    </source>
</reference>
<organism evidence="1 2">
    <name type="scientific">Syntrophothermus lipocalidus (strain DSM 12680 / TGB-C1)</name>
    <dbReference type="NCBI Taxonomy" id="643648"/>
    <lineage>
        <taxon>Bacteria</taxon>
        <taxon>Bacillati</taxon>
        <taxon>Bacillota</taxon>
        <taxon>Clostridia</taxon>
        <taxon>Eubacteriales</taxon>
        <taxon>Syntrophomonadaceae</taxon>
        <taxon>Syntrophothermus</taxon>
    </lineage>
</organism>
<protein>
    <submittedName>
        <fullName evidence="1">Uncharacterized protein</fullName>
    </submittedName>
</protein>
<proteinExistence type="predicted"/>